<organism evidence="2 3">
    <name type="scientific">Lachancea thermotolerans (strain ATCC 56472 / CBS 6340 / NRRL Y-8284)</name>
    <name type="common">Yeast</name>
    <name type="synonym">Kluyveromyces thermotolerans</name>
    <dbReference type="NCBI Taxonomy" id="559295"/>
    <lineage>
        <taxon>Eukaryota</taxon>
        <taxon>Fungi</taxon>
        <taxon>Dikarya</taxon>
        <taxon>Ascomycota</taxon>
        <taxon>Saccharomycotina</taxon>
        <taxon>Saccharomycetes</taxon>
        <taxon>Saccharomycetales</taxon>
        <taxon>Saccharomycetaceae</taxon>
        <taxon>Lachancea</taxon>
    </lineage>
</organism>
<gene>
    <name evidence="2" type="ordered locus">KLTH0E01782g</name>
</gene>
<dbReference type="STRING" id="559295.C5DH68"/>
<evidence type="ECO:0000313" key="3">
    <source>
        <dbReference type="Proteomes" id="UP000002036"/>
    </source>
</evidence>
<sequence length="207" mass="22887">MNQTPLLMSVSRQCLLAQKVRQKLIRCASPAKDTDIDLRLLVGHANLLDRLAREAADAAAAAVPYEATEQRTKSRHHVPKSSQSVLELENSDSESDSDADSDADADEFWSSSDSDDDADSDDFYSESDGDSDLDPEEEADAEWDTQMGIAKYEAAGPYCLYKPVSRYITTTTVVLSDEEDEDDEEPVCHDHTALRRFPAVEPALIRA</sequence>
<dbReference type="PANTHER" id="PTHR36826:SF1">
    <property type="entry name" value="PROTEIN ECM13"/>
    <property type="match status" value="1"/>
</dbReference>
<dbReference type="RefSeq" id="XP_002553566.1">
    <property type="nucleotide sequence ID" value="XM_002553520.1"/>
</dbReference>
<dbReference type="KEGG" id="lth:KLTH0E01782g"/>
<dbReference type="GeneID" id="8291705"/>
<protein>
    <submittedName>
        <fullName evidence="2">KLTH0E01782p</fullName>
    </submittedName>
</protein>
<dbReference type="InParanoid" id="C5DH68"/>
<dbReference type="InterPro" id="IPR037738">
    <property type="entry name" value="Ecm13-like"/>
</dbReference>
<proteinExistence type="predicted"/>
<evidence type="ECO:0000313" key="2">
    <source>
        <dbReference type="EMBL" id="CAR23129.1"/>
    </source>
</evidence>
<accession>C5DH68</accession>
<dbReference type="OrthoDB" id="10435142at2759"/>
<dbReference type="Proteomes" id="UP000002036">
    <property type="component" value="Chromosome E"/>
</dbReference>
<dbReference type="HOGENOM" id="CLU_1326585_0_0_1"/>
<evidence type="ECO:0000256" key="1">
    <source>
        <dbReference type="SAM" id="MobiDB-lite"/>
    </source>
</evidence>
<feature type="compositionally biased region" description="Acidic residues" evidence="1">
    <location>
        <begin position="89"/>
        <end position="143"/>
    </location>
</feature>
<keyword evidence="3" id="KW-1185">Reference proteome</keyword>
<dbReference type="PANTHER" id="PTHR36826">
    <property type="entry name" value="PROTEIN ECM13"/>
    <property type="match status" value="1"/>
</dbReference>
<dbReference type="AlphaFoldDB" id="C5DH68"/>
<feature type="region of interest" description="Disordered" evidence="1">
    <location>
        <begin position="66"/>
        <end position="146"/>
    </location>
</feature>
<reference evidence="2 3" key="1">
    <citation type="journal article" date="2009" name="Genome Res.">
        <title>Comparative genomics of protoploid Saccharomycetaceae.</title>
        <authorList>
            <consortium name="The Genolevures Consortium"/>
            <person name="Souciet J.-L."/>
            <person name="Dujon B."/>
            <person name="Gaillardin C."/>
            <person name="Johnston M."/>
            <person name="Baret P.V."/>
            <person name="Cliften P."/>
            <person name="Sherman D.J."/>
            <person name="Weissenbach J."/>
            <person name="Westhof E."/>
            <person name="Wincker P."/>
            <person name="Jubin C."/>
            <person name="Poulain J."/>
            <person name="Barbe V."/>
            <person name="Segurens B."/>
            <person name="Artiguenave F."/>
            <person name="Anthouard V."/>
            <person name="Vacherie B."/>
            <person name="Val M.-E."/>
            <person name="Fulton R.S."/>
            <person name="Minx P."/>
            <person name="Wilson R."/>
            <person name="Durrens P."/>
            <person name="Jean G."/>
            <person name="Marck C."/>
            <person name="Martin T."/>
            <person name="Nikolski M."/>
            <person name="Rolland T."/>
            <person name="Seret M.-L."/>
            <person name="Casaregola S."/>
            <person name="Despons L."/>
            <person name="Fairhead C."/>
            <person name="Fischer G."/>
            <person name="Lafontaine I."/>
            <person name="Leh V."/>
            <person name="Lemaire M."/>
            <person name="de Montigny J."/>
            <person name="Neuveglise C."/>
            <person name="Thierry A."/>
            <person name="Blanc-Lenfle I."/>
            <person name="Bleykasten C."/>
            <person name="Diffels J."/>
            <person name="Fritsch E."/>
            <person name="Frangeul L."/>
            <person name="Goeffon A."/>
            <person name="Jauniaux N."/>
            <person name="Kachouri-Lafond R."/>
            <person name="Payen C."/>
            <person name="Potier S."/>
            <person name="Pribylova L."/>
            <person name="Ozanne C."/>
            <person name="Richard G.-F."/>
            <person name="Sacerdot C."/>
            <person name="Straub M.-L."/>
            <person name="Talla E."/>
        </authorList>
    </citation>
    <scope>NUCLEOTIDE SEQUENCE [LARGE SCALE GENOMIC DNA]</scope>
    <source>
        <strain evidence="3">ATCC 56472 / CBS 6340 / NRRL Y-8284</strain>
    </source>
</reference>
<dbReference type="OMA" id="TMLTTHE"/>
<name>C5DH68_LACTC</name>
<dbReference type="eggNOG" id="ENOG502SDCM">
    <property type="taxonomic scope" value="Eukaryota"/>
</dbReference>
<dbReference type="EMBL" id="CU928169">
    <property type="protein sequence ID" value="CAR23129.1"/>
    <property type="molecule type" value="Genomic_DNA"/>
</dbReference>